<feature type="region of interest" description="Disordered" evidence="1">
    <location>
        <begin position="230"/>
        <end position="254"/>
    </location>
</feature>
<organism evidence="2 3">
    <name type="scientific">Tetrahymena thermophila (strain SB210)</name>
    <dbReference type="NCBI Taxonomy" id="312017"/>
    <lineage>
        <taxon>Eukaryota</taxon>
        <taxon>Sar</taxon>
        <taxon>Alveolata</taxon>
        <taxon>Ciliophora</taxon>
        <taxon>Intramacronucleata</taxon>
        <taxon>Oligohymenophorea</taxon>
        <taxon>Hymenostomatida</taxon>
        <taxon>Tetrahymenina</taxon>
        <taxon>Tetrahymenidae</taxon>
        <taxon>Tetrahymena</taxon>
    </lineage>
</organism>
<name>I7M9L7_TETTS</name>
<sequence length="436" mass="51022">MFNQNDFDSIDYLVAYDNKMHENQNYSNLKPVDYSLRLQPSQSSYQAYRDKNNLAMVGEQILMDGIPRFEYDYSAYNSKIIQPKATGKIGQHYFDGGLKETAEEMIQRELENCLFNIKKTMRRNQAKAKGFDILEKERDPTYISNELYENVVFDDIYDKPNQNYRRVFYAPELNEQELIENNTGEELNYDYDIDDFLHIQQVQDTNIENKMKRQSILNRLNKDIQKQMEEQEMAEREQNYQMEKQQNKSGILKKKGDQKIKKTLKFDDSVIDKNESSIDDESDGGFAKQLENGKVKMSFKEFMDAQKGGGKRQTQSAKALSNGKISSQIDYVDEIASNEPVYNPTDMPKKIPRWKLQSEAIRASMKTSSAYTKEENEQIVSALNKTDLVYCECCKRKFKPGPAEKHIPSCKEKFEEKQRQYQFQQQKKKSKSSSKI</sequence>
<keyword evidence="2" id="KW-0479">Metal-binding</keyword>
<dbReference type="GeneID" id="7827210"/>
<dbReference type="InParanoid" id="I7M9L7"/>
<dbReference type="AlphaFoldDB" id="I7M9L7"/>
<dbReference type="Proteomes" id="UP000009168">
    <property type="component" value="Unassembled WGS sequence"/>
</dbReference>
<dbReference type="GO" id="GO:0008270">
    <property type="term" value="F:zinc ion binding"/>
    <property type="evidence" value="ECO:0007669"/>
    <property type="project" value="UniProtKB-KW"/>
</dbReference>
<dbReference type="EMBL" id="GG662548">
    <property type="protein sequence ID" value="EAS02079.2"/>
    <property type="molecule type" value="Genomic_DNA"/>
</dbReference>
<dbReference type="OrthoDB" id="294014at2759"/>
<keyword evidence="2" id="KW-0862">Zinc</keyword>
<dbReference type="KEGG" id="tet:TTHERM_00502700"/>
<evidence type="ECO:0000256" key="1">
    <source>
        <dbReference type="SAM" id="MobiDB-lite"/>
    </source>
</evidence>
<accession>I7M9L7</accession>
<feature type="compositionally biased region" description="Polar residues" evidence="1">
    <location>
        <begin position="239"/>
        <end position="249"/>
    </location>
</feature>
<keyword evidence="3" id="KW-1185">Reference proteome</keyword>
<gene>
    <name evidence="2" type="ORF">TTHERM_00502700</name>
</gene>
<keyword evidence="2" id="KW-0863">Zinc-finger</keyword>
<protein>
    <submittedName>
        <fullName evidence="2">A C2HC-type zinc-finger protein</fullName>
    </submittedName>
</protein>
<proteinExistence type="predicted"/>
<dbReference type="RefSeq" id="XP_001022324.2">
    <property type="nucleotide sequence ID" value="XM_001022324.2"/>
</dbReference>
<evidence type="ECO:0000313" key="3">
    <source>
        <dbReference type="Proteomes" id="UP000009168"/>
    </source>
</evidence>
<evidence type="ECO:0000313" key="2">
    <source>
        <dbReference type="EMBL" id="EAS02079.2"/>
    </source>
</evidence>
<reference evidence="3" key="1">
    <citation type="journal article" date="2006" name="PLoS Biol.">
        <title>Macronuclear genome sequence of the ciliate Tetrahymena thermophila, a model eukaryote.</title>
        <authorList>
            <person name="Eisen J.A."/>
            <person name="Coyne R.S."/>
            <person name="Wu M."/>
            <person name="Wu D."/>
            <person name="Thiagarajan M."/>
            <person name="Wortman J.R."/>
            <person name="Badger J.H."/>
            <person name="Ren Q."/>
            <person name="Amedeo P."/>
            <person name="Jones K.M."/>
            <person name="Tallon L.J."/>
            <person name="Delcher A.L."/>
            <person name="Salzberg S.L."/>
            <person name="Silva J.C."/>
            <person name="Haas B.J."/>
            <person name="Majoros W.H."/>
            <person name="Farzad M."/>
            <person name="Carlton J.M."/>
            <person name="Smith R.K. Jr."/>
            <person name="Garg J."/>
            <person name="Pearlman R.E."/>
            <person name="Karrer K.M."/>
            <person name="Sun L."/>
            <person name="Manning G."/>
            <person name="Elde N.C."/>
            <person name="Turkewitz A.P."/>
            <person name="Asai D.J."/>
            <person name="Wilkes D.E."/>
            <person name="Wang Y."/>
            <person name="Cai H."/>
            <person name="Collins K."/>
            <person name="Stewart B.A."/>
            <person name="Lee S.R."/>
            <person name="Wilamowska K."/>
            <person name="Weinberg Z."/>
            <person name="Ruzzo W.L."/>
            <person name="Wloga D."/>
            <person name="Gaertig J."/>
            <person name="Frankel J."/>
            <person name="Tsao C.-C."/>
            <person name="Gorovsky M.A."/>
            <person name="Keeling P.J."/>
            <person name="Waller R.F."/>
            <person name="Patron N.J."/>
            <person name="Cherry J.M."/>
            <person name="Stover N.A."/>
            <person name="Krieger C.J."/>
            <person name="del Toro C."/>
            <person name="Ryder H.F."/>
            <person name="Williamson S.C."/>
            <person name="Barbeau R.A."/>
            <person name="Hamilton E.P."/>
            <person name="Orias E."/>
        </authorList>
    </citation>
    <scope>NUCLEOTIDE SEQUENCE [LARGE SCALE GENOMIC DNA]</scope>
    <source>
        <strain evidence="3">SB210</strain>
    </source>
</reference>